<proteinExistence type="predicted"/>
<dbReference type="EMBL" id="BDIP01001955">
    <property type="protein sequence ID" value="GIQ85464.1"/>
    <property type="molecule type" value="Genomic_DNA"/>
</dbReference>
<name>A0A9K3CY43_9EUKA</name>
<keyword evidence="2" id="KW-1185">Reference proteome</keyword>
<accession>A0A9K3CY43</accession>
<sequence>MEAKALAAFHRYLEVFNKEDLEGVKALVHPDVKVYFEGTLVKNNFEELLPEYTSDFGVHKRVEISRAPVVSVKGDYTAVNVNLTARVPPTEVISLDFDYVYNKDMVMVKQVITNVNYISK</sequence>
<reference evidence="1 2" key="1">
    <citation type="journal article" date="2018" name="PLoS ONE">
        <title>The draft genome of Kipferlia bialata reveals reductive genome evolution in fornicate parasites.</title>
        <authorList>
            <person name="Tanifuji G."/>
            <person name="Takabayashi S."/>
            <person name="Kume K."/>
            <person name="Takagi M."/>
            <person name="Nakayama T."/>
            <person name="Kamikawa R."/>
            <person name="Inagaki Y."/>
            <person name="Hashimoto T."/>
        </authorList>
    </citation>
    <scope>NUCLEOTIDE SEQUENCE [LARGE SCALE GENOMIC DNA]</scope>
    <source>
        <strain evidence="1">NY0173</strain>
    </source>
</reference>
<dbReference type="SUPFAM" id="SSF54427">
    <property type="entry name" value="NTF2-like"/>
    <property type="match status" value="1"/>
</dbReference>
<gene>
    <name evidence="1" type="ORF">KIPB_007134</name>
</gene>
<dbReference type="Proteomes" id="UP000265618">
    <property type="component" value="Unassembled WGS sequence"/>
</dbReference>
<dbReference type="Gene3D" id="3.10.450.50">
    <property type="match status" value="1"/>
</dbReference>
<organism evidence="1 2">
    <name type="scientific">Kipferlia bialata</name>
    <dbReference type="NCBI Taxonomy" id="797122"/>
    <lineage>
        <taxon>Eukaryota</taxon>
        <taxon>Metamonada</taxon>
        <taxon>Carpediemonas-like organisms</taxon>
        <taxon>Kipferlia</taxon>
    </lineage>
</organism>
<dbReference type="AlphaFoldDB" id="A0A9K3CY43"/>
<evidence type="ECO:0000313" key="2">
    <source>
        <dbReference type="Proteomes" id="UP000265618"/>
    </source>
</evidence>
<evidence type="ECO:0000313" key="1">
    <source>
        <dbReference type="EMBL" id="GIQ85464.1"/>
    </source>
</evidence>
<protein>
    <submittedName>
        <fullName evidence="1">Uncharacterized protein</fullName>
    </submittedName>
</protein>
<comment type="caution">
    <text evidence="1">The sequence shown here is derived from an EMBL/GenBank/DDBJ whole genome shotgun (WGS) entry which is preliminary data.</text>
</comment>
<dbReference type="InterPro" id="IPR032710">
    <property type="entry name" value="NTF2-like_dom_sf"/>
</dbReference>